<dbReference type="Proteomes" id="UP000578112">
    <property type="component" value="Unassembled WGS sequence"/>
</dbReference>
<dbReference type="InterPro" id="IPR050879">
    <property type="entry name" value="Acyltransferase_3"/>
</dbReference>
<evidence type="ECO:0000313" key="4">
    <source>
        <dbReference type="Proteomes" id="UP000578112"/>
    </source>
</evidence>
<comment type="caution">
    <text evidence="3">The sequence shown here is derived from an EMBL/GenBank/DDBJ whole genome shotgun (WGS) entry which is preliminary data.</text>
</comment>
<dbReference type="GO" id="GO:0009103">
    <property type="term" value="P:lipopolysaccharide biosynthetic process"/>
    <property type="evidence" value="ECO:0007669"/>
    <property type="project" value="TreeGrafter"/>
</dbReference>
<feature type="transmembrane region" description="Helical" evidence="1">
    <location>
        <begin position="89"/>
        <end position="116"/>
    </location>
</feature>
<gene>
    <name evidence="3" type="ORF">BJ971_007958</name>
</gene>
<feature type="transmembrane region" description="Helical" evidence="1">
    <location>
        <begin position="193"/>
        <end position="213"/>
    </location>
</feature>
<sequence>MFFLISGFVICMTAWNKGVGDFFASRVTRLYPAYWIALTLSVIVIAIWPSVRSISSWTDVAINYTMLQQGMGVPHVDGVYWTLFAELKFYLAFTIVVAMGVTFRRCVMFCVFWTLASLVARELGNDVLWSWVMPYYAPYFTGGIALYLIYRYGMSMIPAGVLGMSFLLAEYSVKQRVANLEPVVTNVDHPIAAWPAQVIVAAAFLFMTLLALGKFSGIQWRWLTTAGILTYPVYLLHQDIGLTLLNGLRDRIPALPLALGVMALMLLFAWLVHRFAERPLADLLGRAVNKGVADVRRHSAARSRAT</sequence>
<organism evidence="3 4">
    <name type="scientific">Actinoplanes digitatis</name>
    <dbReference type="NCBI Taxonomy" id="1868"/>
    <lineage>
        <taxon>Bacteria</taxon>
        <taxon>Bacillati</taxon>
        <taxon>Actinomycetota</taxon>
        <taxon>Actinomycetes</taxon>
        <taxon>Micromonosporales</taxon>
        <taxon>Micromonosporaceae</taxon>
        <taxon>Actinoplanes</taxon>
    </lineage>
</organism>
<dbReference type="GO" id="GO:0016020">
    <property type="term" value="C:membrane"/>
    <property type="evidence" value="ECO:0007669"/>
    <property type="project" value="TreeGrafter"/>
</dbReference>
<dbReference type="AlphaFoldDB" id="A0A7W7I6M2"/>
<dbReference type="InterPro" id="IPR002656">
    <property type="entry name" value="Acyl_transf_3_dom"/>
</dbReference>
<keyword evidence="1" id="KW-0472">Membrane</keyword>
<protein>
    <submittedName>
        <fullName evidence="3">Peptidoglycan/LPS O-acetylase OafA/YrhL</fullName>
    </submittedName>
</protein>
<keyword evidence="1" id="KW-0812">Transmembrane</keyword>
<name>A0A7W7I6M2_9ACTN</name>
<feature type="domain" description="Acyltransferase 3" evidence="2">
    <location>
        <begin position="1"/>
        <end position="273"/>
    </location>
</feature>
<dbReference type="PANTHER" id="PTHR23028:SF53">
    <property type="entry name" value="ACYL_TRANSF_3 DOMAIN-CONTAINING PROTEIN"/>
    <property type="match status" value="1"/>
</dbReference>
<dbReference type="Pfam" id="PF01757">
    <property type="entry name" value="Acyl_transf_3"/>
    <property type="match status" value="1"/>
</dbReference>
<keyword evidence="1" id="KW-1133">Transmembrane helix</keyword>
<feature type="transmembrane region" description="Helical" evidence="1">
    <location>
        <begin position="32"/>
        <end position="51"/>
    </location>
</feature>
<dbReference type="EMBL" id="JACHNH010000001">
    <property type="protein sequence ID" value="MBB4767402.1"/>
    <property type="molecule type" value="Genomic_DNA"/>
</dbReference>
<dbReference type="GO" id="GO:0016747">
    <property type="term" value="F:acyltransferase activity, transferring groups other than amino-acyl groups"/>
    <property type="evidence" value="ECO:0007669"/>
    <property type="project" value="InterPro"/>
</dbReference>
<feature type="transmembrane region" description="Helical" evidence="1">
    <location>
        <begin position="220"/>
        <end position="237"/>
    </location>
</feature>
<accession>A0A7W7I6M2</accession>
<evidence type="ECO:0000313" key="3">
    <source>
        <dbReference type="EMBL" id="MBB4767402.1"/>
    </source>
</evidence>
<dbReference type="PANTHER" id="PTHR23028">
    <property type="entry name" value="ACETYLTRANSFERASE"/>
    <property type="match status" value="1"/>
</dbReference>
<proteinExistence type="predicted"/>
<evidence type="ECO:0000256" key="1">
    <source>
        <dbReference type="SAM" id="Phobius"/>
    </source>
</evidence>
<evidence type="ECO:0000259" key="2">
    <source>
        <dbReference type="Pfam" id="PF01757"/>
    </source>
</evidence>
<reference evidence="3 4" key="1">
    <citation type="submission" date="2020-08" db="EMBL/GenBank/DDBJ databases">
        <title>Sequencing the genomes of 1000 actinobacteria strains.</title>
        <authorList>
            <person name="Klenk H.-P."/>
        </authorList>
    </citation>
    <scope>NUCLEOTIDE SEQUENCE [LARGE SCALE GENOMIC DNA]</scope>
    <source>
        <strain evidence="3 4">DSM 43149</strain>
    </source>
</reference>
<keyword evidence="4" id="KW-1185">Reference proteome</keyword>
<feature type="transmembrane region" description="Helical" evidence="1">
    <location>
        <begin position="257"/>
        <end position="276"/>
    </location>
</feature>
<feature type="transmembrane region" description="Helical" evidence="1">
    <location>
        <begin position="128"/>
        <end position="149"/>
    </location>
</feature>